<comment type="caution">
    <text evidence="2">The sequence shown here is derived from an EMBL/GenBank/DDBJ whole genome shotgun (WGS) entry which is preliminary data.</text>
</comment>
<name>A0A2R5F0R6_9BACL</name>
<reference evidence="2 3" key="1">
    <citation type="submission" date="2017-08" db="EMBL/GenBank/DDBJ databases">
        <title>Substantial Increase in Enzyme Production by Combined Drug-Resistance Mutations in Paenibacillus agaridevorans.</title>
        <authorList>
            <person name="Tanaka Y."/>
            <person name="Funane K."/>
            <person name="Hosaka T."/>
            <person name="Shiwa Y."/>
            <person name="Fujita N."/>
            <person name="Miyazaki T."/>
            <person name="Yoshikawa H."/>
            <person name="Murakami K."/>
            <person name="Kasahara K."/>
            <person name="Inaoka T."/>
            <person name="Hiraga Y."/>
            <person name="Ochi K."/>
        </authorList>
    </citation>
    <scope>NUCLEOTIDE SEQUENCE [LARGE SCALE GENOMIC DNA]</scope>
    <source>
        <strain evidence="2 3">T-3040</strain>
    </source>
</reference>
<accession>A0A2R5F0R6</accession>
<dbReference type="Gene3D" id="3.20.20.80">
    <property type="entry name" value="Glycosidases"/>
    <property type="match status" value="1"/>
</dbReference>
<dbReference type="InterPro" id="IPR017853">
    <property type="entry name" value="GH"/>
</dbReference>
<keyword evidence="3" id="KW-1185">Reference proteome</keyword>
<protein>
    <submittedName>
        <fullName evidence="2">Putative alpha-L-fucosidase</fullName>
    </submittedName>
</protein>
<sequence>MLTTSQSFEAKFASLREFQCPEWFKDAKFGIWSHWGPQCVPKSGGWYARSMYIQGHPDYNYHVRNYGHPSKFGYKDICVMEAEKFNPNELMELYVKAGPNIL</sequence>
<dbReference type="GO" id="GO:0005975">
    <property type="term" value="P:carbohydrate metabolic process"/>
    <property type="evidence" value="ECO:0007669"/>
    <property type="project" value="InterPro"/>
</dbReference>
<dbReference type="SUPFAM" id="SSF51445">
    <property type="entry name" value="(Trans)glycosidases"/>
    <property type="match status" value="1"/>
</dbReference>
<proteinExistence type="predicted"/>
<dbReference type="InterPro" id="IPR057739">
    <property type="entry name" value="Glyco_hydro_29_N"/>
</dbReference>
<dbReference type="Proteomes" id="UP000245202">
    <property type="component" value="Unassembled WGS sequence"/>
</dbReference>
<organism evidence="2 3">
    <name type="scientific">Paenibacillus agaridevorans</name>
    <dbReference type="NCBI Taxonomy" id="171404"/>
    <lineage>
        <taxon>Bacteria</taxon>
        <taxon>Bacillati</taxon>
        <taxon>Bacillota</taxon>
        <taxon>Bacilli</taxon>
        <taxon>Bacillales</taxon>
        <taxon>Paenibacillaceae</taxon>
        <taxon>Paenibacillus</taxon>
    </lineage>
</organism>
<evidence type="ECO:0000313" key="2">
    <source>
        <dbReference type="EMBL" id="GBG09204.1"/>
    </source>
</evidence>
<feature type="domain" description="Glycoside hydrolase family 29 N-terminal" evidence="1">
    <location>
        <begin position="4"/>
        <end position="98"/>
    </location>
</feature>
<gene>
    <name evidence="2" type="ORF">PAT3040_03844</name>
</gene>
<dbReference type="Pfam" id="PF01120">
    <property type="entry name" value="Alpha_L_fucos"/>
    <property type="match status" value="1"/>
</dbReference>
<dbReference type="AlphaFoldDB" id="A0A2R5F0R6"/>
<dbReference type="EMBL" id="BDQX01000197">
    <property type="protein sequence ID" value="GBG09204.1"/>
    <property type="molecule type" value="Genomic_DNA"/>
</dbReference>
<evidence type="ECO:0000313" key="3">
    <source>
        <dbReference type="Proteomes" id="UP000245202"/>
    </source>
</evidence>
<dbReference type="GO" id="GO:0004560">
    <property type="term" value="F:alpha-L-fucosidase activity"/>
    <property type="evidence" value="ECO:0007669"/>
    <property type="project" value="InterPro"/>
</dbReference>
<evidence type="ECO:0000259" key="1">
    <source>
        <dbReference type="Pfam" id="PF01120"/>
    </source>
</evidence>